<proteinExistence type="predicted"/>
<evidence type="ECO:0000313" key="2">
    <source>
        <dbReference type="Proteomes" id="UP000032142"/>
    </source>
</evidence>
<dbReference type="EMBL" id="JRRC01068931">
    <property type="protein sequence ID" value="KHF99219.1"/>
    <property type="molecule type" value="Genomic_DNA"/>
</dbReference>
<reference evidence="2" key="1">
    <citation type="submission" date="2014-09" db="EMBL/GenBank/DDBJ databases">
        <authorList>
            <person name="Mudge J."/>
            <person name="Ramaraj T."/>
            <person name="Lindquist I.E."/>
            <person name="Bharti A.K."/>
            <person name="Sundararajan A."/>
            <person name="Cameron C.T."/>
            <person name="Woodward J.E."/>
            <person name="May G.D."/>
            <person name="Brubaker C."/>
            <person name="Broadhvest J."/>
            <person name="Wilkins T.A."/>
        </authorList>
    </citation>
    <scope>NUCLEOTIDE SEQUENCE</scope>
    <source>
        <strain evidence="2">cv. AKA8401</strain>
    </source>
</reference>
<evidence type="ECO:0000313" key="1">
    <source>
        <dbReference type="EMBL" id="KHF99219.1"/>
    </source>
</evidence>
<dbReference type="AlphaFoldDB" id="A0A0B0MEJ4"/>
<keyword evidence="2" id="KW-1185">Reference proteome</keyword>
<protein>
    <submittedName>
        <fullName evidence="1">Uncharacterized protein</fullName>
    </submittedName>
</protein>
<sequence>MKQDKQNKTLHQIYIEDSNSSPFSLKNNRTEIKQC</sequence>
<dbReference type="Proteomes" id="UP000032142">
    <property type="component" value="Unassembled WGS sequence"/>
</dbReference>
<accession>A0A0B0MEJ4</accession>
<name>A0A0B0MEJ4_GOSAR</name>
<gene>
    <name evidence="1" type="ORF">F383_38165</name>
</gene>
<comment type="caution">
    <text evidence="1">The sequence shown here is derived from an EMBL/GenBank/DDBJ whole genome shotgun (WGS) entry which is preliminary data.</text>
</comment>
<organism evidence="1 2">
    <name type="scientific">Gossypium arboreum</name>
    <name type="common">Tree cotton</name>
    <name type="synonym">Gossypium nanking</name>
    <dbReference type="NCBI Taxonomy" id="29729"/>
    <lineage>
        <taxon>Eukaryota</taxon>
        <taxon>Viridiplantae</taxon>
        <taxon>Streptophyta</taxon>
        <taxon>Embryophyta</taxon>
        <taxon>Tracheophyta</taxon>
        <taxon>Spermatophyta</taxon>
        <taxon>Magnoliopsida</taxon>
        <taxon>eudicotyledons</taxon>
        <taxon>Gunneridae</taxon>
        <taxon>Pentapetalae</taxon>
        <taxon>rosids</taxon>
        <taxon>malvids</taxon>
        <taxon>Malvales</taxon>
        <taxon>Malvaceae</taxon>
        <taxon>Malvoideae</taxon>
        <taxon>Gossypium</taxon>
    </lineage>
</organism>